<feature type="compositionally biased region" description="Basic and acidic residues" evidence="1">
    <location>
        <begin position="1"/>
        <end position="11"/>
    </location>
</feature>
<protein>
    <submittedName>
        <fullName evidence="2">Uncharacterized protein</fullName>
    </submittedName>
</protein>
<reference evidence="2" key="1">
    <citation type="journal article" date="2019" name="bioRxiv">
        <title>The Genome of the Zebra Mussel, Dreissena polymorpha: A Resource for Invasive Species Research.</title>
        <authorList>
            <person name="McCartney M.A."/>
            <person name="Auch B."/>
            <person name="Kono T."/>
            <person name="Mallez S."/>
            <person name="Zhang Y."/>
            <person name="Obille A."/>
            <person name="Becker A."/>
            <person name="Abrahante J.E."/>
            <person name="Garbe J."/>
            <person name="Badalamenti J.P."/>
            <person name="Herman A."/>
            <person name="Mangelson H."/>
            <person name="Liachko I."/>
            <person name="Sullivan S."/>
            <person name="Sone E.D."/>
            <person name="Koren S."/>
            <person name="Silverstein K.A.T."/>
            <person name="Beckman K.B."/>
            <person name="Gohl D.M."/>
        </authorList>
    </citation>
    <scope>NUCLEOTIDE SEQUENCE</scope>
    <source>
        <strain evidence="2">Duluth1</strain>
        <tissue evidence="2">Whole animal</tissue>
    </source>
</reference>
<dbReference type="AlphaFoldDB" id="A0A9D3YEY4"/>
<proteinExistence type="predicted"/>
<reference evidence="2" key="2">
    <citation type="submission" date="2020-11" db="EMBL/GenBank/DDBJ databases">
        <authorList>
            <person name="McCartney M.A."/>
            <person name="Auch B."/>
            <person name="Kono T."/>
            <person name="Mallez S."/>
            <person name="Becker A."/>
            <person name="Gohl D.M."/>
            <person name="Silverstein K.A.T."/>
            <person name="Koren S."/>
            <person name="Bechman K.B."/>
            <person name="Herman A."/>
            <person name="Abrahante J.E."/>
            <person name="Garbe J."/>
        </authorList>
    </citation>
    <scope>NUCLEOTIDE SEQUENCE</scope>
    <source>
        <strain evidence="2">Duluth1</strain>
        <tissue evidence="2">Whole animal</tissue>
    </source>
</reference>
<gene>
    <name evidence="2" type="ORF">DPMN_085388</name>
</gene>
<dbReference type="EMBL" id="JAIWYP010000016">
    <property type="protein sequence ID" value="KAH3697876.1"/>
    <property type="molecule type" value="Genomic_DNA"/>
</dbReference>
<dbReference type="Proteomes" id="UP000828390">
    <property type="component" value="Unassembled WGS sequence"/>
</dbReference>
<organism evidence="2 3">
    <name type="scientific">Dreissena polymorpha</name>
    <name type="common">Zebra mussel</name>
    <name type="synonym">Mytilus polymorpha</name>
    <dbReference type="NCBI Taxonomy" id="45954"/>
    <lineage>
        <taxon>Eukaryota</taxon>
        <taxon>Metazoa</taxon>
        <taxon>Spiralia</taxon>
        <taxon>Lophotrochozoa</taxon>
        <taxon>Mollusca</taxon>
        <taxon>Bivalvia</taxon>
        <taxon>Autobranchia</taxon>
        <taxon>Heteroconchia</taxon>
        <taxon>Euheterodonta</taxon>
        <taxon>Imparidentia</taxon>
        <taxon>Neoheterodontei</taxon>
        <taxon>Myida</taxon>
        <taxon>Dreissenoidea</taxon>
        <taxon>Dreissenidae</taxon>
        <taxon>Dreissena</taxon>
    </lineage>
</organism>
<comment type="caution">
    <text evidence="2">The sequence shown here is derived from an EMBL/GenBank/DDBJ whole genome shotgun (WGS) entry which is preliminary data.</text>
</comment>
<keyword evidence="3" id="KW-1185">Reference proteome</keyword>
<evidence type="ECO:0000313" key="2">
    <source>
        <dbReference type="EMBL" id="KAH3697876.1"/>
    </source>
</evidence>
<evidence type="ECO:0000313" key="3">
    <source>
        <dbReference type="Proteomes" id="UP000828390"/>
    </source>
</evidence>
<sequence>MADSSWNREESTGTPASPKSMSRDPRPPLDIIAYRYSDEESFQSVLSIGLCSSPVRKPGSKSSKQLCRS</sequence>
<accession>A0A9D3YEY4</accession>
<name>A0A9D3YEY4_DREPO</name>
<evidence type="ECO:0000256" key="1">
    <source>
        <dbReference type="SAM" id="MobiDB-lite"/>
    </source>
</evidence>
<feature type="region of interest" description="Disordered" evidence="1">
    <location>
        <begin position="1"/>
        <end position="28"/>
    </location>
</feature>